<dbReference type="EMBL" id="JBBUKT010000002">
    <property type="protein sequence ID" value="MEK7949895.1"/>
    <property type="molecule type" value="Genomic_DNA"/>
</dbReference>
<dbReference type="RefSeq" id="WP_341403311.1">
    <property type="nucleotide sequence ID" value="NZ_JBBUKT010000002.1"/>
</dbReference>
<name>A0ABU9ARA4_9BACT</name>
<evidence type="ECO:0000313" key="1">
    <source>
        <dbReference type="EMBL" id="MEK7949895.1"/>
    </source>
</evidence>
<gene>
    <name evidence="1" type="ORF">WKV53_05295</name>
</gene>
<protein>
    <submittedName>
        <fullName evidence="1">Uncharacterized protein</fullName>
    </submittedName>
</protein>
<accession>A0ABU9ARA4</accession>
<keyword evidence="2" id="KW-1185">Reference proteome</keyword>
<reference evidence="1 2" key="1">
    <citation type="submission" date="2024-04" db="EMBL/GenBank/DDBJ databases">
        <title>Luteolibacter sp. isolated from soil.</title>
        <authorList>
            <person name="An J."/>
        </authorList>
    </citation>
    <scope>NUCLEOTIDE SEQUENCE [LARGE SCALE GENOMIC DNA]</scope>
    <source>
        <strain evidence="1 2">Y139</strain>
    </source>
</reference>
<evidence type="ECO:0000313" key="2">
    <source>
        <dbReference type="Proteomes" id="UP001371305"/>
    </source>
</evidence>
<proteinExistence type="predicted"/>
<organism evidence="1 2">
    <name type="scientific">Luteolibacter soli</name>
    <dbReference type="NCBI Taxonomy" id="3135280"/>
    <lineage>
        <taxon>Bacteria</taxon>
        <taxon>Pseudomonadati</taxon>
        <taxon>Verrucomicrobiota</taxon>
        <taxon>Verrucomicrobiia</taxon>
        <taxon>Verrucomicrobiales</taxon>
        <taxon>Verrucomicrobiaceae</taxon>
        <taxon>Luteolibacter</taxon>
    </lineage>
</organism>
<dbReference type="Proteomes" id="UP001371305">
    <property type="component" value="Unassembled WGS sequence"/>
</dbReference>
<comment type="caution">
    <text evidence="1">The sequence shown here is derived from an EMBL/GenBank/DDBJ whole genome shotgun (WGS) entry which is preliminary data.</text>
</comment>
<sequence>MKAVIVLSLVPLVLTAGPFDVSLLQVQAGRPLGEDVPFEVKPMGYEPGAKLSFLVRGENLVAFKDDSVEIKSFKLGDGREWSRTRSGKANWKQESFSKVGEDGKVGSFTVGFPGDLFGSLEGASLDGTITAVTASKAEEKKIELTAGDKTKKPLGPFEISAAEGGGFLGGGGDGTSITITGDHKAVVEITVMDGGTKLDGNGSSSMNDAKTYHFDKAKGEKLAVTVRYWTDLKEEAVPFKMEPVKK</sequence>